<evidence type="ECO:0000256" key="10">
    <source>
        <dbReference type="SAM" id="MobiDB-lite"/>
    </source>
</evidence>
<dbReference type="GO" id="GO:0005634">
    <property type="term" value="C:nucleus"/>
    <property type="evidence" value="ECO:0007669"/>
    <property type="project" value="UniProtKB-SubCell"/>
</dbReference>
<comment type="subcellular location">
    <subcellularLocation>
        <location evidence="1">Nucleus</location>
    </subcellularLocation>
</comment>
<dbReference type="AlphaFoldDB" id="A0AAN8I431"/>
<feature type="region of interest" description="Disordered" evidence="10">
    <location>
        <begin position="426"/>
        <end position="464"/>
    </location>
</feature>
<evidence type="ECO:0000256" key="8">
    <source>
        <dbReference type="ARBA" id="ARBA00023242"/>
    </source>
</evidence>
<dbReference type="InterPro" id="IPR051236">
    <property type="entry name" value="HAT_RTT109-like"/>
</dbReference>
<feature type="compositionally biased region" description="Basic residues" evidence="10">
    <location>
        <begin position="621"/>
        <end position="630"/>
    </location>
</feature>
<gene>
    <name evidence="11" type="ORF">OHC33_005481</name>
</gene>
<evidence type="ECO:0000256" key="9">
    <source>
        <dbReference type="ARBA" id="ARBA00048940"/>
    </source>
</evidence>
<dbReference type="PANTHER" id="PTHR31571:SF2">
    <property type="entry name" value="HISTONE ACETYLTRANSFERASE RTT109"/>
    <property type="match status" value="1"/>
</dbReference>
<dbReference type="EMBL" id="JAKLMC020000011">
    <property type="protein sequence ID" value="KAK5953537.1"/>
    <property type="molecule type" value="Genomic_DNA"/>
</dbReference>
<keyword evidence="3" id="KW-0808">Transferase</keyword>
<organism evidence="11 12">
    <name type="scientific">Knufia fluminis</name>
    <dbReference type="NCBI Taxonomy" id="191047"/>
    <lineage>
        <taxon>Eukaryota</taxon>
        <taxon>Fungi</taxon>
        <taxon>Dikarya</taxon>
        <taxon>Ascomycota</taxon>
        <taxon>Pezizomycotina</taxon>
        <taxon>Eurotiomycetes</taxon>
        <taxon>Chaetothyriomycetidae</taxon>
        <taxon>Chaetothyriales</taxon>
        <taxon>Trichomeriaceae</taxon>
        <taxon>Knufia</taxon>
    </lineage>
</organism>
<keyword evidence="12" id="KW-1185">Reference proteome</keyword>
<dbReference type="InterPro" id="IPR013178">
    <property type="entry name" value="Histone_AcTrfase_Rtt109/CBP"/>
</dbReference>
<keyword evidence="5" id="KW-0007">Acetylation</keyword>
<evidence type="ECO:0000256" key="7">
    <source>
        <dbReference type="ARBA" id="ARBA00023163"/>
    </source>
</evidence>
<evidence type="ECO:0000256" key="6">
    <source>
        <dbReference type="ARBA" id="ARBA00023015"/>
    </source>
</evidence>
<keyword evidence="7" id="KW-0804">Transcription</keyword>
<dbReference type="GO" id="GO:0006355">
    <property type="term" value="P:regulation of DNA-templated transcription"/>
    <property type="evidence" value="ECO:0007669"/>
    <property type="project" value="InterPro"/>
</dbReference>
<evidence type="ECO:0000256" key="1">
    <source>
        <dbReference type="ARBA" id="ARBA00004123"/>
    </source>
</evidence>
<dbReference type="InterPro" id="IPR016849">
    <property type="entry name" value="Rtt109"/>
</dbReference>
<dbReference type="GO" id="GO:0032931">
    <property type="term" value="F:histone H3K56 acetyltransferase activity"/>
    <property type="evidence" value="ECO:0007669"/>
    <property type="project" value="TreeGrafter"/>
</dbReference>
<dbReference type="EC" id="2.3.1.48" evidence="2"/>
<dbReference type="GO" id="GO:0006974">
    <property type="term" value="P:DNA damage response"/>
    <property type="evidence" value="ECO:0007669"/>
    <property type="project" value="UniProtKB-KW"/>
</dbReference>
<keyword evidence="4" id="KW-0227">DNA damage</keyword>
<name>A0AAN8I431_9EURO</name>
<feature type="compositionally biased region" description="Basic and acidic residues" evidence="10">
    <location>
        <begin position="160"/>
        <end position="178"/>
    </location>
</feature>
<proteinExistence type="predicted"/>
<reference evidence="11 12" key="1">
    <citation type="submission" date="2022-12" db="EMBL/GenBank/DDBJ databases">
        <title>Genomic features and morphological characterization of a novel Knufia sp. strain isolated from spacecraft assembly facility.</title>
        <authorList>
            <person name="Teixeira M."/>
            <person name="Chander A.M."/>
            <person name="Stajich J.E."/>
            <person name="Venkateswaran K."/>
        </authorList>
    </citation>
    <scope>NUCLEOTIDE SEQUENCE [LARGE SCALE GENOMIC DNA]</scope>
    <source>
        <strain evidence="11 12">FJI-L2-BK-P2</strain>
    </source>
</reference>
<protein>
    <recommendedName>
        <fullName evidence="2">histone acetyltransferase</fullName>
        <ecNumber evidence="2">2.3.1.48</ecNumber>
    </recommendedName>
</protein>
<dbReference type="Proteomes" id="UP001316803">
    <property type="component" value="Unassembled WGS sequence"/>
</dbReference>
<dbReference type="SMART" id="SM01250">
    <property type="entry name" value="KAT11"/>
    <property type="match status" value="1"/>
</dbReference>
<keyword evidence="8" id="KW-0539">Nucleus</keyword>
<evidence type="ECO:0000256" key="4">
    <source>
        <dbReference type="ARBA" id="ARBA00022763"/>
    </source>
</evidence>
<sequence length="630" mass="68276">MSSTPFLDNFSDFLANTLRVGTNLRVYHVSTPPTPTTPIFASLPGKQEEPTTCESHFLAVSQPYSTRLEDFSSDTAVTSNDENTKADNHVLVLGIEVLIFTTNTLTTIFVSKADSSGFLTRPPHSTQASSSIIRSVISAFLSWLVSRNLSSRTPETSNVTRHEPDPHPPNTENERISSVKEASVPDPNPKSRKRRRRLVLSLFARSQNQYLFPGSIENATKHVLDDRQLIKWWCRVLDGLVEREWAVDVTPRAQSADANASANGAGTSAQAQHSPSGSTSVSASVKVTPQAYVIVPGCDRSETIRSFFPPAARYVRPGAVSRWHNSYPDQHLVDGEALSSGTDASVGIPVRCMIPRLPDDPKARYCEDLDHAGTDDQGRWRDIRSLQQFWETMEYRQECAAGRLVGFIWVIFDGGRVMAETTNGAATASDGRLSDVPNGHAQPDNPRTPPIKTLPDDATRSPPSTLAPASIVLSAEQYNTLADYLINHTDFAGLELARKSTRDWIDKVRELSGASLFGVDVEGQAAAVGTLSSSREDSGISLSQTGAGEKHGRDETEAEGPRVNVLTGVRKKRKVEGEGRNGDDVHDGTSGVGIVDDKQVEPDAIPGVNGDGARTLSAGLVRKKPKGSTS</sequence>
<feature type="compositionally biased region" description="Basic and acidic residues" evidence="10">
    <location>
        <begin position="575"/>
        <end position="587"/>
    </location>
</feature>
<feature type="region of interest" description="Disordered" evidence="10">
    <location>
        <begin position="152"/>
        <end position="193"/>
    </location>
</feature>
<feature type="region of interest" description="Disordered" evidence="10">
    <location>
        <begin position="530"/>
        <end position="630"/>
    </location>
</feature>
<comment type="caution">
    <text evidence="11">The sequence shown here is derived from an EMBL/GenBank/DDBJ whole genome shotgun (WGS) entry which is preliminary data.</text>
</comment>
<keyword evidence="6" id="KW-0805">Transcription regulation</keyword>
<feature type="region of interest" description="Disordered" evidence="10">
    <location>
        <begin position="253"/>
        <end position="282"/>
    </location>
</feature>
<dbReference type="PANTHER" id="PTHR31571">
    <property type="entry name" value="ALTERED INHERITANCE OF MITOCHONDRIA PROTEIN 6"/>
    <property type="match status" value="1"/>
</dbReference>
<dbReference type="PROSITE" id="PS51728">
    <property type="entry name" value="RTT109_HAT"/>
    <property type="match status" value="1"/>
</dbReference>
<comment type="catalytic activity">
    <reaction evidence="9">
        <text>L-lysyl-[histone] + acetyl-CoA = N(6)-acetyl-L-lysyl-[histone] + CoA + H(+)</text>
        <dbReference type="Rhea" id="RHEA:21992"/>
        <dbReference type="Rhea" id="RHEA-COMP:9845"/>
        <dbReference type="Rhea" id="RHEA-COMP:11338"/>
        <dbReference type="ChEBI" id="CHEBI:15378"/>
        <dbReference type="ChEBI" id="CHEBI:29969"/>
        <dbReference type="ChEBI" id="CHEBI:57287"/>
        <dbReference type="ChEBI" id="CHEBI:57288"/>
        <dbReference type="ChEBI" id="CHEBI:61930"/>
        <dbReference type="EC" id="2.3.1.48"/>
    </reaction>
    <physiologicalReaction direction="left-to-right" evidence="9">
        <dbReference type="Rhea" id="RHEA:21993"/>
    </physiologicalReaction>
</comment>
<accession>A0AAN8I431</accession>
<evidence type="ECO:0000313" key="11">
    <source>
        <dbReference type="EMBL" id="KAK5953537.1"/>
    </source>
</evidence>
<evidence type="ECO:0000256" key="5">
    <source>
        <dbReference type="ARBA" id="ARBA00022990"/>
    </source>
</evidence>
<evidence type="ECO:0000256" key="2">
    <source>
        <dbReference type="ARBA" id="ARBA00013184"/>
    </source>
</evidence>
<dbReference type="Pfam" id="PF08214">
    <property type="entry name" value="HAT_KAT11"/>
    <property type="match status" value="1"/>
</dbReference>
<evidence type="ECO:0000256" key="3">
    <source>
        <dbReference type="ARBA" id="ARBA00022679"/>
    </source>
</evidence>
<evidence type="ECO:0000313" key="12">
    <source>
        <dbReference type="Proteomes" id="UP001316803"/>
    </source>
</evidence>